<protein>
    <submittedName>
        <fullName evidence="2">Uncharacterized protein</fullName>
    </submittedName>
</protein>
<keyword evidence="3" id="KW-1185">Reference proteome</keyword>
<feature type="compositionally biased region" description="Polar residues" evidence="1">
    <location>
        <begin position="690"/>
        <end position="714"/>
    </location>
</feature>
<feature type="compositionally biased region" description="Polar residues" evidence="1">
    <location>
        <begin position="853"/>
        <end position="875"/>
    </location>
</feature>
<dbReference type="OrthoDB" id="37886at2759"/>
<accession>A0A9N9QC52</accession>
<feature type="compositionally biased region" description="Low complexity" evidence="1">
    <location>
        <begin position="590"/>
        <end position="604"/>
    </location>
</feature>
<dbReference type="Proteomes" id="UP000701801">
    <property type="component" value="Unassembled WGS sequence"/>
</dbReference>
<feature type="compositionally biased region" description="Low complexity" evidence="1">
    <location>
        <begin position="531"/>
        <end position="543"/>
    </location>
</feature>
<evidence type="ECO:0000313" key="2">
    <source>
        <dbReference type="EMBL" id="CAG8982784.1"/>
    </source>
</evidence>
<dbReference type="AlphaFoldDB" id="A0A9N9QC52"/>
<gene>
    <name evidence="2" type="ORF">HYALB_00001065</name>
</gene>
<evidence type="ECO:0000313" key="3">
    <source>
        <dbReference type="Proteomes" id="UP000701801"/>
    </source>
</evidence>
<feature type="compositionally biased region" description="Basic and acidic residues" evidence="1">
    <location>
        <begin position="73"/>
        <end position="98"/>
    </location>
</feature>
<sequence length="966" mass="102291">MSDHEMENAGAGDATAEPVATTPKENGIAGAGAGAAHSHSEPREKVDDSDHMMVDSDAPAIAVIAPQVNGTKTQDEPKEEANGIRETETSTLENDGKTTEGPASAKPEVSNKQINGEASASGPTNSHEPRAIRDLSSVSTMSVLASAKKGPPSVKVEKEMARLQEAVDEASPEAARHILHKNWRKFLFEDVDDMHVIFVLRALLKNCNFSVMERVSKDGNLFKGNILKAAVKSDVVASQILGSKELVDQLCADRIREVDAKVLLNWLAKGRRLGYSENDIMEINGWVHPDTHNNANDVVMMDSHPTPNGFPRPPPPAPPAFRAPPPPNNQPPPPHNPLPSPGHAPQQPLPQQSVPQQPPPQHPPPPALQPVLPAPGGRMVCNYCSRTFDHVSGFNYHHLKKVCTKEPPATGWKWTCEFCFQGFTTKQGREYHNLKGVCETCDIPPTTPLLASSTPQTNFQAGTVPSSVPTPPAVPSYAAPFPGPPPAPVPTITRPPLHTPVSSQPVVNSSVVASQPINVRPGTIQRPPLRTPSTATPPVAAPVHSNTAIIGSNTPSTNGSFNAENSINGSTSGPNPAAHQPFNTPGSGVPHPSTPRSRTPGTRTQAPRTDIRQSPSELPPEKLAQLDSELAAEDSKYEVARQQAESLDEPERSSRLVSLKNGLASKKSTIRRRYGVSLRLRERDKLAQKASMNNRLRSEDSTPQNSVAPASGFSPINTIVSAPTGFSPINATRAAPSPLSDYGSPYLATANSNQPRPSIPAPHGFSSSHPASGHPTSRLSTSTSRRSSEQDTPEGFGVLVRRDSRNTRYNPQNQMTPTTFAAAQKRRRGSLTEDEGAARPSPGPPQNGFAKQGGSSNGNSYRTPYAPSASNLSSDSRPGSASSHPAGSAQAAIQAAKNGKQVGATSRNSTPSSSTSDTAMGGVSVSAAPGVDDVVPTTEKAPLAKAPPQIVELSSDDDSDDEDIPA</sequence>
<feature type="region of interest" description="Disordered" evidence="1">
    <location>
        <begin position="485"/>
        <end position="655"/>
    </location>
</feature>
<feature type="compositionally biased region" description="Polar residues" evidence="1">
    <location>
        <begin position="544"/>
        <end position="574"/>
    </location>
</feature>
<feature type="compositionally biased region" description="Low complexity" evidence="1">
    <location>
        <begin position="490"/>
        <end position="516"/>
    </location>
</feature>
<feature type="compositionally biased region" description="Acidic residues" evidence="1">
    <location>
        <begin position="954"/>
        <end position="966"/>
    </location>
</feature>
<feature type="compositionally biased region" description="Low complexity" evidence="1">
    <location>
        <begin position="776"/>
        <end position="785"/>
    </location>
</feature>
<feature type="compositionally biased region" description="Low complexity" evidence="1">
    <location>
        <begin position="905"/>
        <end position="918"/>
    </location>
</feature>
<feature type="compositionally biased region" description="Basic and acidic residues" evidence="1">
    <location>
        <begin position="38"/>
        <end position="54"/>
    </location>
</feature>
<feature type="region of interest" description="Disordered" evidence="1">
    <location>
        <begin position="1"/>
        <end position="130"/>
    </location>
</feature>
<feature type="compositionally biased region" description="Pro residues" evidence="1">
    <location>
        <begin position="308"/>
        <end position="342"/>
    </location>
</feature>
<evidence type="ECO:0000256" key="1">
    <source>
        <dbReference type="SAM" id="MobiDB-lite"/>
    </source>
</evidence>
<name>A0A9N9QC52_9HELO</name>
<feature type="compositionally biased region" description="Low complexity" evidence="1">
    <location>
        <begin position="343"/>
        <end position="355"/>
    </location>
</feature>
<organism evidence="2 3">
    <name type="scientific">Hymenoscyphus albidus</name>
    <dbReference type="NCBI Taxonomy" id="595503"/>
    <lineage>
        <taxon>Eukaryota</taxon>
        <taxon>Fungi</taxon>
        <taxon>Dikarya</taxon>
        <taxon>Ascomycota</taxon>
        <taxon>Pezizomycotina</taxon>
        <taxon>Leotiomycetes</taxon>
        <taxon>Helotiales</taxon>
        <taxon>Helotiaceae</taxon>
        <taxon>Hymenoscyphus</taxon>
    </lineage>
</organism>
<dbReference type="EMBL" id="CAJVRM010000684">
    <property type="protein sequence ID" value="CAG8982784.1"/>
    <property type="molecule type" value="Genomic_DNA"/>
</dbReference>
<feature type="compositionally biased region" description="Pro residues" evidence="1">
    <location>
        <begin position="356"/>
        <end position="368"/>
    </location>
</feature>
<feature type="region of interest" description="Disordered" evidence="1">
    <location>
        <begin position="685"/>
        <end position="714"/>
    </location>
</feature>
<feature type="region of interest" description="Disordered" evidence="1">
    <location>
        <begin position="297"/>
        <end position="372"/>
    </location>
</feature>
<comment type="caution">
    <text evidence="2">The sequence shown here is derived from an EMBL/GenBank/DDBJ whole genome shotgun (WGS) entry which is preliminary data.</text>
</comment>
<reference evidence="2" key="1">
    <citation type="submission" date="2021-07" db="EMBL/GenBank/DDBJ databases">
        <authorList>
            <person name="Durling M."/>
        </authorList>
    </citation>
    <scope>NUCLEOTIDE SEQUENCE</scope>
</reference>
<feature type="region of interest" description="Disordered" evidence="1">
    <location>
        <begin position="745"/>
        <end position="966"/>
    </location>
</feature>
<feature type="compositionally biased region" description="Low complexity" evidence="1">
    <location>
        <begin position="876"/>
        <end position="896"/>
    </location>
</feature>
<feature type="compositionally biased region" description="Polar residues" evidence="1">
    <location>
        <begin position="110"/>
        <end position="126"/>
    </location>
</feature>
<proteinExistence type="predicted"/>
<feature type="compositionally biased region" description="Polar residues" evidence="1">
    <location>
        <begin position="807"/>
        <end position="821"/>
    </location>
</feature>